<dbReference type="RefSeq" id="WP_264016038.1">
    <property type="nucleotide sequence ID" value="NZ_JACKSJ010000257.1"/>
</dbReference>
<evidence type="ECO:0000256" key="1">
    <source>
        <dbReference type="ARBA" id="ARBA00023015"/>
    </source>
</evidence>
<dbReference type="PROSITE" id="PS01124">
    <property type="entry name" value="HTH_ARAC_FAMILY_2"/>
    <property type="match status" value="1"/>
</dbReference>
<organism evidence="5 6">
    <name type="scientific">[Mycobacterium] manitobense</name>
    <dbReference type="NCBI Taxonomy" id="190147"/>
    <lineage>
        <taxon>Bacteria</taxon>
        <taxon>Bacillati</taxon>
        <taxon>Actinomycetota</taxon>
        <taxon>Actinomycetes</taxon>
        <taxon>Mycobacteriales</taxon>
        <taxon>Mycobacteriaceae</taxon>
        <taxon>Mycolicibacterium</taxon>
    </lineage>
</organism>
<gene>
    <name evidence="5" type="ORF">H7I41_28470</name>
</gene>
<dbReference type="AlphaFoldDB" id="A0A9X3BQL8"/>
<dbReference type="Gene3D" id="1.10.10.60">
    <property type="entry name" value="Homeodomain-like"/>
    <property type="match status" value="1"/>
</dbReference>
<protein>
    <submittedName>
        <fullName evidence="5">AraC family transcriptional regulator</fullName>
    </submittedName>
</protein>
<evidence type="ECO:0000313" key="5">
    <source>
        <dbReference type="EMBL" id="MCV7173864.1"/>
    </source>
</evidence>
<dbReference type="PRINTS" id="PR00032">
    <property type="entry name" value="HTHARAC"/>
</dbReference>
<dbReference type="PANTHER" id="PTHR47894">
    <property type="entry name" value="HTH-TYPE TRANSCRIPTIONAL REGULATOR GADX"/>
    <property type="match status" value="1"/>
</dbReference>
<evidence type="ECO:0000313" key="6">
    <source>
        <dbReference type="Proteomes" id="UP001140293"/>
    </source>
</evidence>
<proteinExistence type="predicted"/>
<keyword evidence="2" id="KW-0238">DNA-binding</keyword>
<dbReference type="GO" id="GO:0000976">
    <property type="term" value="F:transcription cis-regulatory region binding"/>
    <property type="evidence" value="ECO:0007669"/>
    <property type="project" value="TreeGrafter"/>
</dbReference>
<comment type="caution">
    <text evidence="5">The sequence shown here is derived from an EMBL/GenBank/DDBJ whole genome shotgun (WGS) entry which is preliminary data.</text>
</comment>
<keyword evidence="1" id="KW-0805">Transcription regulation</keyword>
<name>A0A9X3BQL8_9MYCO</name>
<dbReference type="InterPro" id="IPR009057">
    <property type="entry name" value="Homeodomain-like_sf"/>
</dbReference>
<evidence type="ECO:0000256" key="2">
    <source>
        <dbReference type="ARBA" id="ARBA00023125"/>
    </source>
</evidence>
<keyword evidence="6" id="KW-1185">Reference proteome</keyword>
<dbReference type="SMART" id="SM00342">
    <property type="entry name" value="HTH_ARAC"/>
    <property type="match status" value="1"/>
</dbReference>
<evidence type="ECO:0000259" key="4">
    <source>
        <dbReference type="PROSITE" id="PS01124"/>
    </source>
</evidence>
<reference evidence="5" key="2">
    <citation type="journal article" date="2022" name="BMC Genomics">
        <title>Comparative genome analysis of mycobacteria focusing on tRNA and non-coding RNA.</title>
        <authorList>
            <person name="Behra P.R.K."/>
            <person name="Pettersson B.M.F."/>
            <person name="Ramesh M."/>
            <person name="Das S."/>
            <person name="Dasgupta S."/>
            <person name="Kirsebom L.A."/>
        </authorList>
    </citation>
    <scope>NUCLEOTIDE SEQUENCE</scope>
    <source>
        <strain evidence="5">DSM 44615</strain>
    </source>
</reference>
<evidence type="ECO:0000256" key="3">
    <source>
        <dbReference type="ARBA" id="ARBA00023163"/>
    </source>
</evidence>
<dbReference type="GO" id="GO:0003700">
    <property type="term" value="F:DNA-binding transcription factor activity"/>
    <property type="evidence" value="ECO:0007669"/>
    <property type="project" value="InterPro"/>
</dbReference>
<dbReference type="InterPro" id="IPR020449">
    <property type="entry name" value="Tscrpt_reg_AraC-type_HTH"/>
</dbReference>
<dbReference type="Pfam" id="PF12625">
    <property type="entry name" value="Arabinose_bd"/>
    <property type="match status" value="1"/>
</dbReference>
<dbReference type="InterPro" id="IPR018060">
    <property type="entry name" value="HTH_AraC"/>
</dbReference>
<dbReference type="SUPFAM" id="SSF46689">
    <property type="entry name" value="Homeodomain-like"/>
    <property type="match status" value="1"/>
</dbReference>
<keyword evidence="3" id="KW-0804">Transcription</keyword>
<dbReference type="EMBL" id="JACKSJ010000257">
    <property type="protein sequence ID" value="MCV7173864.1"/>
    <property type="molecule type" value="Genomic_DNA"/>
</dbReference>
<dbReference type="PANTHER" id="PTHR47894:SF4">
    <property type="entry name" value="HTH-TYPE TRANSCRIPTIONAL REGULATOR GADX"/>
    <property type="match status" value="1"/>
</dbReference>
<feature type="domain" description="HTH araC/xylS-type" evidence="4">
    <location>
        <begin position="234"/>
        <end position="332"/>
    </location>
</feature>
<accession>A0A9X3BQL8</accession>
<sequence>MTSLIRATNLWGYADLIREFGADPEPFLSRFGIPAGIEHEDDAFVSFSAVARMLEASAEELNCPDFGLRLSHWQGLDILGPIAVIARNAQTVLGGLESIASYLYVHCPALKLSVAAAAADTDVRFTFEVVESGLPYMLQAYELSMANGARMIRLMGGSQARARSMSFMHEQRGPDAAYREALGCPVRFGRTWCGFDLPRPLAGRRIESADPETRRIATKYLEAHYLPSTATLSERVAALARRLLPTGQCSVEAIGNELALHPRTLQRNLALEGVRCQDLIERERRDQAARYLAEPRFHLSQIASLLGYTEQSTFNRSCRRWFGQTPRQYRADQLGSLRLPR</sequence>
<dbReference type="Pfam" id="PF12833">
    <property type="entry name" value="HTH_18"/>
    <property type="match status" value="1"/>
</dbReference>
<dbReference type="InterPro" id="IPR032687">
    <property type="entry name" value="AraC-type_N"/>
</dbReference>
<dbReference type="Proteomes" id="UP001140293">
    <property type="component" value="Unassembled WGS sequence"/>
</dbReference>
<reference evidence="5" key="1">
    <citation type="submission" date="2020-07" db="EMBL/GenBank/DDBJ databases">
        <authorList>
            <person name="Pettersson B.M.F."/>
            <person name="Behra P.R.K."/>
            <person name="Ramesh M."/>
            <person name="Das S."/>
            <person name="Dasgupta S."/>
            <person name="Kirsebom L.A."/>
        </authorList>
    </citation>
    <scope>NUCLEOTIDE SEQUENCE</scope>
    <source>
        <strain evidence="5">DSM 44615</strain>
    </source>
</reference>
<dbReference type="GO" id="GO:0005829">
    <property type="term" value="C:cytosol"/>
    <property type="evidence" value="ECO:0007669"/>
    <property type="project" value="TreeGrafter"/>
</dbReference>